<evidence type="ECO:0000313" key="2">
    <source>
        <dbReference type="EMBL" id="AWB36088.1"/>
    </source>
</evidence>
<keyword evidence="1" id="KW-0812">Transmembrane</keyword>
<sequence>MKNSKKELKILKKDQPQIVESNKIKNDSLFQKFIEIFLLLKSIILKITLIALLIKVFKKYKHLRTLYKLLNTFVWSLFGFSIIDLWGFDLFKGWLGWVRETAVYIWFAALIATKGYTKRAESEYGWEVKGVDRTATSPTNTGIRNRWENSQDNRRFDWIKFHHSFNII</sequence>
<proteinExistence type="predicted"/>
<keyword evidence="2" id="KW-0496">Mitochondrion</keyword>
<protein>
    <submittedName>
        <fullName evidence="2">Uncharacterized protein</fullName>
    </submittedName>
</protein>
<dbReference type="EMBL" id="MH138072">
    <property type="protein sequence ID" value="AWB36088.1"/>
    <property type="molecule type" value="Genomic_DNA"/>
</dbReference>
<keyword evidence="1" id="KW-0472">Membrane</keyword>
<feature type="transmembrane region" description="Helical" evidence="1">
    <location>
        <begin position="69"/>
        <end position="88"/>
    </location>
</feature>
<dbReference type="AlphaFoldDB" id="A0A2S0U3M1"/>
<dbReference type="RefSeq" id="YP_009487186.1">
    <property type="nucleotide sequence ID" value="NC_037773.1"/>
</dbReference>
<feature type="transmembrane region" description="Helical" evidence="1">
    <location>
        <begin position="36"/>
        <end position="57"/>
    </location>
</feature>
<keyword evidence="1" id="KW-1133">Transmembrane helix</keyword>
<organism evidence="2">
    <name type="scientific">Russula compacta</name>
    <dbReference type="NCBI Taxonomy" id="40490"/>
    <lineage>
        <taxon>Eukaryota</taxon>
        <taxon>Fungi</taxon>
        <taxon>Dikarya</taxon>
        <taxon>Basidiomycota</taxon>
        <taxon>Agaricomycotina</taxon>
        <taxon>Agaricomycetes</taxon>
        <taxon>Russulales</taxon>
        <taxon>Russulaceae</taxon>
        <taxon>Russula</taxon>
    </lineage>
</organism>
<reference evidence="2" key="1">
    <citation type="journal article" date="2018" name="Int. J. Biol. Macromol.">
        <title>Characterization and comparative mitogenomic analysis of six newly sequenced mitochondrial genomes from ectomycorrhizal fungi (Russula) and phylogenetic analysis of the Agaricomycetes.</title>
        <authorList>
            <person name="Li Q."/>
            <person name="Wang Q."/>
            <person name="Chen C."/>
            <person name="Jin X."/>
            <person name="Chen Z."/>
            <person name="Xiong C."/>
            <person name="Li P."/>
            <person name="Zhao J."/>
            <person name="Huang W."/>
        </authorList>
    </citation>
    <scope>NUCLEOTIDE SEQUENCE</scope>
</reference>
<evidence type="ECO:0000256" key="1">
    <source>
        <dbReference type="SAM" id="Phobius"/>
    </source>
</evidence>
<gene>
    <name evidence="2" type="primary">orf168</name>
</gene>
<geneLocation type="mitochondrion" evidence="2"/>
<dbReference type="GeneID" id="36940505"/>
<name>A0A2S0U3M1_9AGAM</name>
<accession>A0A2S0U3M1</accession>
<feature type="transmembrane region" description="Helical" evidence="1">
    <location>
        <begin position="94"/>
        <end position="112"/>
    </location>
</feature>